<dbReference type="InParanoid" id="A0A0B2UCW2"/>
<dbReference type="PANTHER" id="PTHR12665">
    <property type="entry name" value="ORMDL PROTEINS"/>
    <property type="match status" value="1"/>
</dbReference>
<name>A0A0B2UCW2_9MICR</name>
<dbReference type="Proteomes" id="UP000031056">
    <property type="component" value="Unassembled WGS sequence"/>
</dbReference>
<comment type="caution">
    <text evidence="6">The sequence shown here is derived from an EMBL/GenBank/DDBJ whole genome shotgun (WGS) entry which is preliminary data.</text>
</comment>
<dbReference type="HOGENOM" id="CLU_072117_4_0_1"/>
<accession>A0A0B2UCW2</accession>
<evidence type="ECO:0000256" key="4">
    <source>
        <dbReference type="ARBA" id="ARBA00023136"/>
    </source>
</evidence>
<keyword evidence="3 5" id="KW-1133">Transmembrane helix</keyword>
<feature type="transmembrane region" description="Helical" evidence="5">
    <location>
        <begin position="92"/>
        <end position="112"/>
    </location>
</feature>
<dbReference type="AlphaFoldDB" id="A0A0B2UCW2"/>
<gene>
    <name evidence="6" type="ORF">M896_121030</name>
</gene>
<dbReference type="VEuPathDB" id="MicrosporidiaDB:M896_121030"/>
<dbReference type="OrthoDB" id="1932233at2759"/>
<dbReference type="GO" id="GO:0005789">
    <property type="term" value="C:endoplasmic reticulum membrane"/>
    <property type="evidence" value="ECO:0007669"/>
    <property type="project" value="InterPro"/>
</dbReference>
<evidence type="ECO:0000313" key="7">
    <source>
        <dbReference type="Proteomes" id="UP000031056"/>
    </source>
</evidence>
<dbReference type="Pfam" id="PF04061">
    <property type="entry name" value="ORMDL"/>
    <property type="match status" value="1"/>
</dbReference>
<evidence type="ECO:0000256" key="3">
    <source>
        <dbReference type="ARBA" id="ARBA00022989"/>
    </source>
</evidence>
<feature type="transmembrane region" description="Helical" evidence="5">
    <location>
        <begin position="50"/>
        <end position="71"/>
    </location>
</feature>
<feature type="transmembrane region" description="Helical" evidence="5">
    <location>
        <begin position="118"/>
        <end position="139"/>
    </location>
</feature>
<keyword evidence="4 5" id="KW-0472">Membrane</keyword>
<dbReference type="EMBL" id="JOKQ01000012">
    <property type="protein sequence ID" value="KHN68881.1"/>
    <property type="molecule type" value="Genomic_DNA"/>
</dbReference>
<dbReference type="InterPro" id="IPR007203">
    <property type="entry name" value="ORMDL"/>
</dbReference>
<reference evidence="6 7" key="1">
    <citation type="journal article" date="2014" name="MBio">
        <title>The Ordospora colligata genome; evolution of extreme reduction in microsporidia and host-to-parasite horizontal gene transfer.</title>
        <authorList>
            <person name="Pombert J.-F."/>
            <person name="Haag K.L."/>
            <person name="Beidas S."/>
            <person name="Ebert D."/>
            <person name="Keeling P.J."/>
        </authorList>
    </citation>
    <scope>NUCLEOTIDE SEQUENCE [LARGE SCALE GENOMIC DNA]</scope>
    <source>
        <strain evidence="6 7">OC4</strain>
    </source>
</reference>
<proteinExistence type="predicted"/>
<evidence type="ECO:0000256" key="1">
    <source>
        <dbReference type="ARBA" id="ARBA00004141"/>
    </source>
</evidence>
<sequence length="147" mass="16760">MPSNRPKNVDISQNIAWTLNKSSWLIHPLALVFIHLTLCIAFNSNTSLQLTLTIYNISTFILFHMIPGIPFNDRYSTHTFWEQLSEQLESSSGLIFISIFPIIAFFAINLIVCWCPGLLYTCIASLVLVTIPKLGFMHLRRMLSISK</sequence>
<comment type="subcellular location">
    <subcellularLocation>
        <location evidence="1">Membrane</location>
        <topology evidence="1">Multi-pass membrane protein</topology>
    </subcellularLocation>
</comment>
<organism evidence="6 7">
    <name type="scientific">Ordospora colligata OC4</name>
    <dbReference type="NCBI Taxonomy" id="1354746"/>
    <lineage>
        <taxon>Eukaryota</taxon>
        <taxon>Fungi</taxon>
        <taxon>Fungi incertae sedis</taxon>
        <taxon>Microsporidia</taxon>
        <taxon>Ordosporidae</taxon>
        <taxon>Ordospora</taxon>
    </lineage>
</organism>
<dbReference type="FunCoup" id="A0A0B2UCW2">
    <property type="interactions" value="79"/>
</dbReference>
<evidence type="ECO:0000256" key="5">
    <source>
        <dbReference type="SAM" id="Phobius"/>
    </source>
</evidence>
<dbReference type="STRING" id="1354746.A0A0B2UCW2"/>
<protein>
    <submittedName>
        <fullName evidence="6">Putative membrane protein</fullName>
    </submittedName>
</protein>
<evidence type="ECO:0000313" key="6">
    <source>
        <dbReference type="EMBL" id="KHN68881.1"/>
    </source>
</evidence>
<feature type="transmembrane region" description="Helical" evidence="5">
    <location>
        <begin position="24"/>
        <end position="44"/>
    </location>
</feature>
<dbReference type="GeneID" id="26262620"/>
<keyword evidence="7" id="KW-1185">Reference proteome</keyword>
<evidence type="ECO:0000256" key="2">
    <source>
        <dbReference type="ARBA" id="ARBA00022692"/>
    </source>
</evidence>
<dbReference type="RefSeq" id="XP_014562923.1">
    <property type="nucleotide sequence ID" value="XM_014707437.1"/>
</dbReference>
<keyword evidence="2 5" id="KW-0812">Transmembrane</keyword>